<dbReference type="GO" id="GO:0006388">
    <property type="term" value="P:tRNA splicing, via endonucleolytic cleavage and ligation"/>
    <property type="evidence" value="ECO:0007669"/>
    <property type="project" value="UniProtKB-UniRule"/>
</dbReference>
<dbReference type="PANTHER" id="PTHR12684:SF2">
    <property type="entry name" value="TRNA 2'-PHOSPHOTRANSFERASE 1"/>
    <property type="match status" value="1"/>
</dbReference>
<dbReference type="PANTHER" id="PTHR12684">
    <property type="entry name" value="PUTATIVE PHOSPHOTRANSFERASE"/>
    <property type="match status" value="1"/>
</dbReference>
<accession>A0A1D9G897</accession>
<name>A0A1D9G897_MOOP1</name>
<organism evidence="6 7">
    <name type="scientific">Moorena producens (strain JHB)</name>
    <dbReference type="NCBI Taxonomy" id="1454205"/>
    <lineage>
        <taxon>Bacteria</taxon>
        <taxon>Bacillati</taxon>
        <taxon>Cyanobacteriota</taxon>
        <taxon>Cyanophyceae</taxon>
        <taxon>Coleofasciculales</taxon>
        <taxon>Coleofasciculaceae</taxon>
        <taxon>Moorena</taxon>
    </lineage>
</organism>
<comment type="function">
    <text evidence="4 5">Removes the 2'-phosphate from RNA via an intermediate in which the phosphate is ADP-ribosylated by NAD followed by a presumed transesterification to release the RNA and generate ADP-ribose 1''-2''-cyclic phosphate (APPR&gt;P). May function as an ADP-ribosylase.</text>
</comment>
<dbReference type="InterPro" id="IPR002745">
    <property type="entry name" value="Ptrans_KptA/Tpt1"/>
</dbReference>
<dbReference type="InterPro" id="IPR042080">
    <property type="entry name" value="RNA_2'-PTrans_N"/>
</dbReference>
<dbReference type="GO" id="GO:0000215">
    <property type="term" value="F:tRNA 2'-phosphotransferase activity"/>
    <property type="evidence" value="ECO:0007669"/>
    <property type="project" value="TreeGrafter"/>
</dbReference>
<dbReference type="InterPro" id="IPR042081">
    <property type="entry name" value="RNA_2'-PTrans_C"/>
</dbReference>
<dbReference type="Gene3D" id="1.10.10.970">
    <property type="entry name" value="RNA 2'-phosphotransferase, Tpt1/KptA family, N-terminal domain"/>
    <property type="match status" value="1"/>
</dbReference>
<evidence type="ECO:0000313" key="6">
    <source>
        <dbReference type="EMBL" id="AOY83867.1"/>
    </source>
</evidence>
<dbReference type="HAMAP" id="MF_00299">
    <property type="entry name" value="KptA"/>
    <property type="match status" value="1"/>
</dbReference>
<protein>
    <recommendedName>
        <fullName evidence="5">Probable RNA 2'-phosphotransferase</fullName>
        <ecNumber evidence="5">2.7.1.-</ecNumber>
    </recommendedName>
</protein>
<evidence type="ECO:0000256" key="2">
    <source>
        <dbReference type="ARBA" id="ARBA00022679"/>
    </source>
</evidence>
<dbReference type="InterPro" id="IPR022928">
    <property type="entry name" value="RNA_2'-PTrans_KptA"/>
</dbReference>
<evidence type="ECO:0000256" key="5">
    <source>
        <dbReference type="HAMAP-Rule" id="MF_00299"/>
    </source>
</evidence>
<dbReference type="EMBL" id="CP017708">
    <property type="protein sequence ID" value="AOY83867.1"/>
    <property type="molecule type" value="Genomic_DNA"/>
</dbReference>
<gene>
    <name evidence="5" type="primary">kptA</name>
    <name evidence="6" type="ORF">BJP36_32035</name>
</gene>
<evidence type="ECO:0000256" key="4">
    <source>
        <dbReference type="ARBA" id="ARBA00025212"/>
    </source>
</evidence>
<dbReference type="Pfam" id="PF01885">
    <property type="entry name" value="PTS_2-RNA"/>
    <property type="match status" value="1"/>
</dbReference>
<keyword evidence="3 5" id="KW-0520">NAD</keyword>
<dbReference type="GO" id="GO:0003950">
    <property type="term" value="F:NAD+ poly-ADP-ribosyltransferase activity"/>
    <property type="evidence" value="ECO:0007669"/>
    <property type="project" value="InterPro"/>
</dbReference>
<comment type="similarity">
    <text evidence="1 5">Belongs to the KptA/TPT1 family.</text>
</comment>
<dbReference type="Gene3D" id="3.20.170.30">
    <property type="match status" value="1"/>
</dbReference>
<evidence type="ECO:0000256" key="3">
    <source>
        <dbReference type="ARBA" id="ARBA00023027"/>
    </source>
</evidence>
<evidence type="ECO:0000313" key="7">
    <source>
        <dbReference type="Proteomes" id="UP000176944"/>
    </source>
</evidence>
<proteinExistence type="inferred from homology"/>
<dbReference type="Proteomes" id="UP000176944">
    <property type="component" value="Chromosome"/>
</dbReference>
<dbReference type="EC" id="2.7.1.-" evidence="5"/>
<reference evidence="7" key="1">
    <citation type="submission" date="2016-10" db="EMBL/GenBank/DDBJ databases">
        <title>Comparative genomics uncovers the prolific and rare metabolic potential of the cyanobacterial genus Moorea.</title>
        <authorList>
            <person name="Leao T."/>
            <person name="Castelao G."/>
            <person name="Korobeynikov A."/>
            <person name="Monroe E.A."/>
            <person name="Podell S."/>
            <person name="Glukhov E."/>
            <person name="Allen E."/>
            <person name="Gerwick W.H."/>
            <person name="Gerwick L."/>
        </authorList>
    </citation>
    <scope>NUCLEOTIDE SEQUENCE [LARGE SCALE GENOMIC DNA]</scope>
    <source>
        <strain evidence="7">JHB</strain>
    </source>
</reference>
<evidence type="ECO:0000256" key="1">
    <source>
        <dbReference type="ARBA" id="ARBA00009836"/>
    </source>
</evidence>
<keyword evidence="2 5" id="KW-0808">Transferase</keyword>
<dbReference type="AlphaFoldDB" id="A0A1D9G897"/>
<sequence>MNPSRLVKISKYLSQHLRHQPQRIGITLAPGGWVGVEELLAASKKHSFRISRADLNEVVAKNDKKRFSFDSTGTRIRANQGHTVKVDLQLEVVVPPDVLYHGTGHRAVESILRQGLCKMSRHHVHLSTDMAIAKKVGARHGRPVVFAIDAAAMHKAGYSFYCSDNGIWLVDSVSPEYLQFTGKSTCNRQGDKKHKSCR</sequence>
<dbReference type="SUPFAM" id="SSF56399">
    <property type="entry name" value="ADP-ribosylation"/>
    <property type="match status" value="1"/>
</dbReference>
<dbReference type="NCBIfam" id="NF002014">
    <property type="entry name" value="PRK00819.1-4"/>
    <property type="match status" value="1"/>
</dbReference>